<dbReference type="InterPro" id="IPR003593">
    <property type="entry name" value="AAA+_ATPase"/>
</dbReference>
<feature type="compositionally biased region" description="Polar residues" evidence="6">
    <location>
        <begin position="896"/>
        <end position="908"/>
    </location>
</feature>
<dbReference type="STRING" id="15368.A0A0Q3L1T0"/>
<accession>A0A0Q3L1T0</accession>
<dbReference type="PANTHER" id="PTHR45644:SF33">
    <property type="entry name" value="AAA+ ATPASE DOMAIN-CONTAINING PROTEIN"/>
    <property type="match status" value="1"/>
</dbReference>
<dbReference type="OrthoDB" id="10254455at2759"/>
<dbReference type="GO" id="GO:0005741">
    <property type="term" value="C:mitochondrial outer membrane"/>
    <property type="evidence" value="ECO:0000318"/>
    <property type="project" value="GO_Central"/>
</dbReference>
<dbReference type="GO" id="GO:0005524">
    <property type="term" value="F:ATP binding"/>
    <property type="evidence" value="ECO:0007669"/>
    <property type="project" value="UniProtKB-KW"/>
</dbReference>
<keyword evidence="2" id="KW-0547">Nucleotide-binding</keyword>
<dbReference type="EMBL" id="CM000883">
    <property type="protein sequence ID" value="KQJ86413.2"/>
    <property type="molecule type" value="Genomic_DNA"/>
</dbReference>
<dbReference type="FunFam" id="3.40.50.300:FF:000416">
    <property type="entry name" value="p-loop nucleoside triphosphate hydrolase superfamily protein"/>
    <property type="match status" value="1"/>
</dbReference>
<evidence type="ECO:0000256" key="3">
    <source>
        <dbReference type="ARBA" id="ARBA00022787"/>
    </source>
</evidence>
<reference evidence="8 9" key="1">
    <citation type="journal article" date="2010" name="Nature">
        <title>Genome sequencing and analysis of the model grass Brachypodium distachyon.</title>
        <authorList>
            <consortium name="International Brachypodium Initiative"/>
        </authorList>
    </citation>
    <scope>NUCLEOTIDE SEQUENCE [LARGE SCALE GENOMIC DNA]</scope>
    <source>
        <strain evidence="8 9">Bd21</strain>
    </source>
</reference>
<proteinExistence type="predicted"/>
<dbReference type="PROSITE" id="PS00674">
    <property type="entry name" value="AAA"/>
    <property type="match status" value="1"/>
</dbReference>
<evidence type="ECO:0000259" key="7">
    <source>
        <dbReference type="SMART" id="SM00382"/>
    </source>
</evidence>
<organism evidence="8">
    <name type="scientific">Brachypodium distachyon</name>
    <name type="common">Purple false brome</name>
    <name type="synonym">Trachynia distachya</name>
    <dbReference type="NCBI Taxonomy" id="15368"/>
    <lineage>
        <taxon>Eukaryota</taxon>
        <taxon>Viridiplantae</taxon>
        <taxon>Streptophyta</taxon>
        <taxon>Embryophyta</taxon>
        <taxon>Tracheophyta</taxon>
        <taxon>Spermatophyta</taxon>
        <taxon>Magnoliopsida</taxon>
        <taxon>Liliopsida</taxon>
        <taxon>Poales</taxon>
        <taxon>Poaceae</taxon>
        <taxon>BOP clade</taxon>
        <taxon>Pooideae</taxon>
        <taxon>Stipodae</taxon>
        <taxon>Brachypodieae</taxon>
        <taxon>Brachypodium</taxon>
    </lineage>
</organism>
<dbReference type="InterPro" id="IPR041569">
    <property type="entry name" value="AAA_lid_3"/>
</dbReference>
<evidence type="ECO:0000256" key="1">
    <source>
        <dbReference type="ARBA" id="ARBA00004572"/>
    </source>
</evidence>
<dbReference type="InterPro" id="IPR051701">
    <property type="entry name" value="Mito_OM_Translocase_MSP1"/>
</dbReference>
<keyword evidence="10" id="KW-1185">Reference proteome</keyword>
<comment type="subcellular location">
    <subcellularLocation>
        <location evidence="1">Mitochondrion outer membrane</location>
        <topology evidence="1">Single-pass membrane protein</topology>
    </subcellularLocation>
</comment>
<dbReference type="SUPFAM" id="SSF49879">
    <property type="entry name" value="SMAD/FHA domain"/>
    <property type="match status" value="1"/>
</dbReference>
<dbReference type="PANTHER" id="PTHR45644">
    <property type="entry name" value="AAA ATPASE, PUTATIVE (AFU_ORTHOLOGUE AFUA_2G12920)-RELATED-RELATED"/>
    <property type="match status" value="1"/>
</dbReference>
<evidence type="ECO:0000256" key="4">
    <source>
        <dbReference type="ARBA" id="ARBA00022840"/>
    </source>
</evidence>
<dbReference type="Gene3D" id="3.40.50.300">
    <property type="entry name" value="P-loop containing nucleotide triphosphate hydrolases"/>
    <property type="match status" value="1"/>
</dbReference>
<evidence type="ECO:0000256" key="6">
    <source>
        <dbReference type="SAM" id="MobiDB-lite"/>
    </source>
</evidence>
<dbReference type="ExpressionAtlas" id="A0A0Q3L1T0">
    <property type="expression patterns" value="baseline and differential"/>
</dbReference>
<dbReference type="AlphaFoldDB" id="A0A0Q3L1T0"/>
<keyword evidence="4" id="KW-0067">ATP-binding</keyword>
<reference evidence="9" key="3">
    <citation type="submission" date="2018-08" db="UniProtKB">
        <authorList>
            <consortium name="EnsemblPlants"/>
        </authorList>
    </citation>
    <scope>IDENTIFICATION</scope>
    <source>
        <strain evidence="9">cv. Bd21</strain>
    </source>
</reference>
<dbReference type="Proteomes" id="UP000008810">
    <property type="component" value="Chromosome 4"/>
</dbReference>
<feature type="region of interest" description="Disordered" evidence="6">
    <location>
        <begin position="320"/>
        <end position="362"/>
    </location>
</feature>
<evidence type="ECO:0000313" key="10">
    <source>
        <dbReference type="Proteomes" id="UP000008810"/>
    </source>
</evidence>
<dbReference type="InterPro" id="IPR056653">
    <property type="entry name" value="DUF7751"/>
</dbReference>
<feature type="region of interest" description="Disordered" evidence="6">
    <location>
        <begin position="853"/>
        <end position="932"/>
    </location>
</feature>
<dbReference type="Pfam" id="PF17862">
    <property type="entry name" value="AAA_lid_3"/>
    <property type="match status" value="1"/>
</dbReference>
<dbReference type="Gramene" id="KQJ86413">
    <property type="protein sequence ID" value="KQJ86413"/>
    <property type="gene ID" value="BRADI_4g05327v3"/>
</dbReference>
<feature type="region of interest" description="Disordered" evidence="6">
    <location>
        <begin position="148"/>
        <end position="178"/>
    </location>
</feature>
<dbReference type="InterPro" id="IPR003960">
    <property type="entry name" value="ATPase_AAA_CS"/>
</dbReference>
<evidence type="ECO:0000313" key="9">
    <source>
        <dbReference type="EnsemblPlants" id="KQJ86413"/>
    </source>
</evidence>
<feature type="compositionally biased region" description="Low complexity" evidence="6">
    <location>
        <begin position="21"/>
        <end position="35"/>
    </location>
</feature>
<dbReference type="Pfam" id="PF00004">
    <property type="entry name" value="AAA"/>
    <property type="match status" value="1"/>
</dbReference>
<dbReference type="Pfam" id="PF24933">
    <property type="entry name" value="DUF7751"/>
    <property type="match status" value="1"/>
</dbReference>
<evidence type="ECO:0000256" key="2">
    <source>
        <dbReference type="ARBA" id="ARBA00022741"/>
    </source>
</evidence>
<dbReference type="InterPro" id="IPR008984">
    <property type="entry name" value="SMAD_FHA_dom_sf"/>
</dbReference>
<protein>
    <recommendedName>
        <fullName evidence="7">AAA+ ATPase domain-containing protein</fullName>
    </recommendedName>
</protein>
<dbReference type="Gene3D" id="2.60.200.20">
    <property type="match status" value="1"/>
</dbReference>
<feature type="domain" description="AAA+ ATPase" evidence="7">
    <location>
        <begin position="667"/>
        <end position="801"/>
    </location>
</feature>
<dbReference type="SUPFAM" id="SSF52540">
    <property type="entry name" value="P-loop containing nucleoside triphosphate hydrolases"/>
    <property type="match status" value="1"/>
</dbReference>
<feature type="compositionally biased region" description="Basic and acidic residues" evidence="6">
    <location>
        <begin position="853"/>
        <end position="871"/>
    </location>
</feature>
<dbReference type="InterPro" id="IPR003959">
    <property type="entry name" value="ATPase_AAA_core"/>
</dbReference>
<reference evidence="8" key="2">
    <citation type="submission" date="2017-06" db="EMBL/GenBank/DDBJ databases">
        <title>WGS assembly of Brachypodium distachyon.</title>
        <authorList>
            <consortium name="The International Brachypodium Initiative"/>
            <person name="Lucas S."/>
            <person name="Harmon-Smith M."/>
            <person name="Lail K."/>
            <person name="Tice H."/>
            <person name="Grimwood J."/>
            <person name="Bruce D."/>
            <person name="Barry K."/>
            <person name="Shu S."/>
            <person name="Lindquist E."/>
            <person name="Wang M."/>
            <person name="Pitluck S."/>
            <person name="Vogel J.P."/>
            <person name="Garvin D.F."/>
            <person name="Mockler T.C."/>
            <person name="Schmutz J."/>
            <person name="Rokhsar D."/>
            <person name="Bevan M.W."/>
        </authorList>
    </citation>
    <scope>NUCLEOTIDE SEQUENCE</scope>
    <source>
        <strain evidence="8">Bd21</strain>
    </source>
</reference>
<dbReference type="InParanoid" id="A0A0Q3L1T0"/>
<name>A0A0Q3L1T0_BRADI</name>
<dbReference type="CDD" id="cd00060">
    <property type="entry name" value="FHA"/>
    <property type="match status" value="1"/>
</dbReference>
<keyword evidence="5" id="KW-0496">Mitochondrion</keyword>
<keyword evidence="3" id="KW-1000">Mitochondrion outer membrane</keyword>
<gene>
    <name evidence="8" type="ORF">BRADI_4g05327v3</name>
</gene>
<evidence type="ECO:0000313" key="8">
    <source>
        <dbReference type="EMBL" id="KQJ86413.2"/>
    </source>
</evidence>
<feature type="region of interest" description="Disordered" evidence="6">
    <location>
        <begin position="1"/>
        <end position="44"/>
    </location>
</feature>
<dbReference type="InterPro" id="IPR027417">
    <property type="entry name" value="P-loop_NTPase"/>
</dbReference>
<dbReference type="EnsemblPlants" id="KQJ86413">
    <property type="protein sequence ID" value="KQJ86413"/>
    <property type="gene ID" value="BRADI_4g05327v3"/>
</dbReference>
<dbReference type="SMART" id="SM00382">
    <property type="entry name" value="AAA"/>
    <property type="match status" value="1"/>
</dbReference>
<sequence length="932" mass="102514">MVDTRPSSADDSGNGGGDVGKGQPSLSPTSSPTNSTKEKGGAEKGVPWARLLSQNSKSPHLSISASQFLVGRREDCDLYVKDSLVSQGSILCKLRRVEQEGLCMLEVTGGSCQVIVNTRRFYEGRYPLIGGEEVVFGSSGMHAYAKGDTEAGTSTEAAGKTPAPLAVQKTPPPQLQVTQPRSAVPWARLLSQNSKIFQHPLDVNQNNSDRHPSDYQTPKDVLKQGILSPDAIQDTLENFPYYLSESTKYPLLSVATVHLEKKFLPSLAINSLNQRILLCGPSGSEIYQETLIKALAKKFGARLLMVDSLLLAGAPSKVPEPLKDVNMSRPETPTSSSESDNEGASFPKKDTFTSASKKHPFRKGDRVQYVGRYQRGPSKGDQGRVLLALENKIYPKVGVRFEKQITDGNDLGGLCEEDHGFFCPVNGLHPEVETLTTDELIKVISEESKISALIVLVKDVEKAFTGSTESHASLRNELLPGVLIIGSHTQTDRQTDKNKGQLSDFKQLLKLDAENLRSKANVLNIRKFLTDSGIECNNVEELVIKDQLLTYDDVDKVAGMAVSYDVKHNGSNISKDNKLVVSVESLKHGLSFVQSNDSGSSKKALKDVVTENEFEKKLLSDVIAPNNIGITFDDIGALENVKDTLKELIMLPLKRPELFNKGELIKPFKGILLFGPPGTGKTMLAKAVATEAGANFINITVSSITIGEEKKYVKAIFSLASKISPCVIFIDEVDSMLGRRENPGEHETMRKMKNEFMVNWEGLRTKDKERVLVLGATNRPFDLDEAVIRRFSRRLMVDLPDASNREKILKLILSKESLAPDVNLESLANMTDGYSGSDLRNLCGTAANRPIRELREKEKKEKNLAKAEGRPEPPLLGSEDIRALRMDDFKSAREQCASTPSDSTNRSQLIEWDNEYGEGGSRRNKEPPSYFM</sequence>
<keyword evidence="3" id="KW-0472">Membrane</keyword>
<evidence type="ECO:0000256" key="5">
    <source>
        <dbReference type="ARBA" id="ARBA00023128"/>
    </source>
</evidence>
<dbReference type="Gene3D" id="1.10.8.60">
    <property type="match status" value="1"/>
</dbReference>
<feature type="compositionally biased region" description="Basic and acidic residues" evidence="6">
    <location>
        <begin position="879"/>
        <end position="893"/>
    </location>
</feature>
<dbReference type="GO" id="GO:0016887">
    <property type="term" value="F:ATP hydrolysis activity"/>
    <property type="evidence" value="ECO:0007669"/>
    <property type="project" value="InterPro"/>
</dbReference>